<name>A0A5C4W3W4_9ACTN</name>
<accession>A0A5C4W3W4</accession>
<keyword evidence="2" id="KW-1185">Reference proteome</keyword>
<dbReference type="Pfam" id="PF20062">
    <property type="entry name" value="DUF6461"/>
    <property type="match status" value="1"/>
</dbReference>
<evidence type="ECO:0000313" key="1">
    <source>
        <dbReference type="EMBL" id="KAB8191743.1"/>
    </source>
</evidence>
<reference evidence="1 2" key="1">
    <citation type="submission" date="2019-10" db="EMBL/GenBank/DDBJ databases">
        <title>Nonomuraea sp. nov., isolated from Phyllanthus amarus.</title>
        <authorList>
            <person name="Klykleung N."/>
            <person name="Tanasupawat S."/>
        </authorList>
    </citation>
    <scope>NUCLEOTIDE SEQUENCE [LARGE SCALE GENOMIC DNA]</scope>
    <source>
        <strain evidence="1 2">PA1-10</strain>
    </source>
</reference>
<sequence length="206" mass="22510">MSPSAPHPAEADWAWVSRPMAVGLGGFWTFALNRTPAQVIESFGMDPAAARMMTLEEGMAAYDTRLDEGGRPIPWIRVGTHGKWAFAFEDMTAVGQHAAGRLSAGTRAAYISWTPNGDHEVALYEDGRCVVAFEPWMRWSLSGSDPARFEPQMQETGVMPCPEDAGRVHHPSRMVLMLGFLTRVAGLRIPERVARGPLLTCAATTP</sequence>
<protein>
    <submittedName>
        <fullName evidence="1">Uncharacterized protein</fullName>
    </submittedName>
</protein>
<dbReference type="OrthoDB" id="4173390at2"/>
<evidence type="ECO:0000313" key="2">
    <source>
        <dbReference type="Proteomes" id="UP000312512"/>
    </source>
</evidence>
<proteinExistence type="predicted"/>
<gene>
    <name evidence="1" type="ORF">FH608_027605</name>
</gene>
<dbReference type="InterPro" id="IPR045592">
    <property type="entry name" value="DUF6461"/>
</dbReference>
<dbReference type="AlphaFoldDB" id="A0A5C4W3W4"/>
<organism evidence="1 2">
    <name type="scientific">Nonomuraea phyllanthi</name>
    <dbReference type="NCBI Taxonomy" id="2219224"/>
    <lineage>
        <taxon>Bacteria</taxon>
        <taxon>Bacillati</taxon>
        <taxon>Actinomycetota</taxon>
        <taxon>Actinomycetes</taxon>
        <taxon>Streptosporangiales</taxon>
        <taxon>Streptosporangiaceae</taxon>
        <taxon>Nonomuraea</taxon>
    </lineage>
</organism>
<dbReference type="EMBL" id="VDLX02000011">
    <property type="protein sequence ID" value="KAB8191743.1"/>
    <property type="molecule type" value="Genomic_DNA"/>
</dbReference>
<comment type="caution">
    <text evidence="1">The sequence shown here is derived from an EMBL/GenBank/DDBJ whole genome shotgun (WGS) entry which is preliminary data.</text>
</comment>
<dbReference type="RefSeq" id="WP_152315450.1">
    <property type="nucleotide sequence ID" value="NZ_VDLX02000011.1"/>
</dbReference>
<dbReference type="Proteomes" id="UP000312512">
    <property type="component" value="Unassembled WGS sequence"/>
</dbReference>